<evidence type="ECO:0000313" key="1">
    <source>
        <dbReference type="EMBL" id="CAG8836558.1"/>
    </source>
</evidence>
<comment type="caution">
    <text evidence="1">The sequence shown here is derived from an EMBL/GenBank/DDBJ whole genome shotgun (WGS) entry which is preliminary data.</text>
</comment>
<feature type="non-terminal residue" evidence="1">
    <location>
        <position position="1"/>
    </location>
</feature>
<sequence length="314" mass="36820">SSKKAEKWPLLSDNDSETQLENNTKEIAYINLIEYISNKISNLEEGSGISFNLCIELDNNTLTNAHHDTKLLVKLIINEIEEGDRFTTGPTNSVRHSGVSKFYLACSQCYELECEYKESNRKKIDRFDCYSKLTIDVTTREEIKCEIMHNLYIDPVQLRTHIRQRFDALQVTPKQIYYWWSTFNQQFFKLDENPFISTHRFLDNPNNNSEFCYEWNDETYQPSEVVKEFSFINPTFKPDLNQTDPEYYIICPIELQDEVVSLIKKHFNMHQKIPVNTARLFLTTDKICISTVCECMNSVSEIILYCFGCTYGPN</sequence>
<protein>
    <submittedName>
        <fullName evidence="1">27582_t:CDS:1</fullName>
    </submittedName>
</protein>
<reference evidence="1 2" key="1">
    <citation type="submission" date="2021-06" db="EMBL/GenBank/DDBJ databases">
        <authorList>
            <person name="Kallberg Y."/>
            <person name="Tangrot J."/>
            <person name="Rosling A."/>
        </authorList>
    </citation>
    <scope>NUCLEOTIDE SEQUENCE [LARGE SCALE GENOMIC DNA]</scope>
    <source>
        <strain evidence="1 2">120-4 pot B 10/14</strain>
    </source>
</reference>
<organism evidence="1 2">
    <name type="scientific">Gigaspora margarita</name>
    <dbReference type="NCBI Taxonomy" id="4874"/>
    <lineage>
        <taxon>Eukaryota</taxon>
        <taxon>Fungi</taxon>
        <taxon>Fungi incertae sedis</taxon>
        <taxon>Mucoromycota</taxon>
        <taxon>Glomeromycotina</taxon>
        <taxon>Glomeromycetes</taxon>
        <taxon>Diversisporales</taxon>
        <taxon>Gigasporaceae</taxon>
        <taxon>Gigaspora</taxon>
    </lineage>
</organism>
<feature type="non-terminal residue" evidence="1">
    <location>
        <position position="314"/>
    </location>
</feature>
<accession>A0ABN7WNT7</accession>
<evidence type="ECO:0000313" key="2">
    <source>
        <dbReference type="Proteomes" id="UP000789901"/>
    </source>
</evidence>
<gene>
    <name evidence="1" type="ORF">GMARGA_LOCUS33091</name>
</gene>
<proteinExistence type="predicted"/>
<dbReference type="EMBL" id="CAJVQB010053867">
    <property type="protein sequence ID" value="CAG8836558.1"/>
    <property type="molecule type" value="Genomic_DNA"/>
</dbReference>
<keyword evidence="2" id="KW-1185">Reference proteome</keyword>
<name>A0ABN7WNT7_GIGMA</name>
<dbReference type="Proteomes" id="UP000789901">
    <property type="component" value="Unassembled WGS sequence"/>
</dbReference>